<feature type="domain" description="ABC transmembrane type-1" evidence="10">
    <location>
        <begin position="69"/>
        <end position="259"/>
    </location>
</feature>
<keyword evidence="6 9" id="KW-0812">Transmembrane</keyword>
<dbReference type="SUPFAM" id="SSF161098">
    <property type="entry name" value="MetI-like"/>
    <property type="match status" value="1"/>
</dbReference>
<keyword evidence="4" id="KW-1003">Cell membrane</keyword>
<keyword evidence="8 9" id="KW-0472">Membrane</keyword>
<dbReference type="InterPro" id="IPR000515">
    <property type="entry name" value="MetI-like"/>
</dbReference>
<dbReference type="AlphaFoldDB" id="A0A7X0SR95"/>
<reference evidence="11 12" key="1">
    <citation type="submission" date="2020-08" db="EMBL/GenBank/DDBJ databases">
        <title>Cohnella phylogeny.</title>
        <authorList>
            <person name="Dunlap C."/>
        </authorList>
    </citation>
    <scope>NUCLEOTIDE SEQUENCE [LARGE SCALE GENOMIC DNA]</scope>
    <source>
        <strain evidence="11 12">CBP 2801</strain>
    </source>
</reference>
<dbReference type="PANTHER" id="PTHR32243">
    <property type="entry name" value="MALTOSE TRANSPORT SYSTEM PERMEASE-RELATED"/>
    <property type="match status" value="1"/>
</dbReference>
<evidence type="ECO:0000256" key="4">
    <source>
        <dbReference type="ARBA" id="ARBA00022475"/>
    </source>
</evidence>
<dbReference type="GO" id="GO:0005886">
    <property type="term" value="C:plasma membrane"/>
    <property type="evidence" value="ECO:0007669"/>
    <property type="project" value="UniProtKB-SubCell"/>
</dbReference>
<feature type="transmembrane region" description="Helical" evidence="9">
    <location>
        <begin position="241"/>
        <end position="259"/>
    </location>
</feature>
<dbReference type="PANTHER" id="PTHR32243:SF50">
    <property type="entry name" value="MALTOSE_MALTODEXTRIN TRANSPORT SYSTEM PERMEASE PROTEIN MALG"/>
    <property type="match status" value="1"/>
</dbReference>
<comment type="subcellular location">
    <subcellularLocation>
        <location evidence="1 9">Cell membrane</location>
        <topology evidence="1 9">Multi-pass membrane protein</topology>
    </subcellularLocation>
</comment>
<organism evidence="11 12">
    <name type="scientific">Cohnella zeiphila</name>
    <dbReference type="NCBI Taxonomy" id="2761120"/>
    <lineage>
        <taxon>Bacteria</taxon>
        <taxon>Bacillati</taxon>
        <taxon>Bacillota</taxon>
        <taxon>Bacilli</taxon>
        <taxon>Bacillales</taxon>
        <taxon>Paenibacillaceae</taxon>
        <taxon>Cohnella</taxon>
    </lineage>
</organism>
<evidence type="ECO:0000256" key="6">
    <source>
        <dbReference type="ARBA" id="ARBA00022692"/>
    </source>
</evidence>
<keyword evidence="12" id="KW-1185">Reference proteome</keyword>
<evidence type="ECO:0000256" key="3">
    <source>
        <dbReference type="ARBA" id="ARBA00022448"/>
    </source>
</evidence>
<keyword evidence="3 9" id="KW-0813">Transport</keyword>
<dbReference type="GO" id="GO:0055085">
    <property type="term" value="P:transmembrane transport"/>
    <property type="evidence" value="ECO:0007669"/>
    <property type="project" value="InterPro"/>
</dbReference>
<feature type="transmembrane region" description="Helical" evidence="9">
    <location>
        <begin position="12"/>
        <end position="34"/>
    </location>
</feature>
<keyword evidence="5" id="KW-0762">Sugar transport</keyword>
<feature type="transmembrane region" description="Helical" evidence="9">
    <location>
        <begin position="106"/>
        <end position="128"/>
    </location>
</feature>
<evidence type="ECO:0000256" key="7">
    <source>
        <dbReference type="ARBA" id="ARBA00022989"/>
    </source>
</evidence>
<dbReference type="EMBL" id="JACJVO010000027">
    <property type="protein sequence ID" value="MBB6733455.1"/>
    <property type="molecule type" value="Genomic_DNA"/>
</dbReference>
<comment type="caution">
    <text evidence="11">The sequence shown here is derived from an EMBL/GenBank/DDBJ whole genome shotgun (WGS) entry which is preliminary data.</text>
</comment>
<evidence type="ECO:0000256" key="2">
    <source>
        <dbReference type="ARBA" id="ARBA00009047"/>
    </source>
</evidence>
<comment type="similarity">
    <text evidence="2">Belongs to the binding-protein-dependent transport system permease family. MalFG subfamily.</text>
</comment>
<evidence type="ECO:0000313" key="12">
    <source>
        <dbReference type="Proteomes" id="UP000564644"/>
    </source>
</evidence>
<dbReference type="Gene3D" id="1.10.3720.10">
    <property type="entry name" value="MetI-like"/>
    <property type="match status" value="1"/>
</dbReference>
<dbReference type="InterPro" id="IPR035906">
    <property type="entry name" value="MetI-like_sf"/>
</dbReference>
<evidence type="ECO:0000256" key="1">
    <source>
        <dbReference type="ARBA" id="ARBA00004651"/>
    </source>
</evidence>
<dbReference type="RefSeq" id="WP_185131115.1">
    <property type="nucleotide sequence ID" value="NZ_JACJVO010000027.1"/>
</dbReference>
<evidence type="ECO:0000256" key="8">
    <source>
        <dbReference type="ARBA" id="ARBA00023136"/>
    </source>
</evidence>
<evidence type="ECO:0000256" key="5">
    <source>
        <dbReference type="ARBA" id="ARBA00022597"/>
    </source>
</evidence>
<dbReference type="Proteomes" id="UP000564644">
    <property type="component" value="Unassembled WGS sequence"/>
</dbReference>
<evidence type="ECO:0000259" key="10">
    <source>
        <dbReference type="PROSITE" id="PS50928"/>
    </source>
</evidence>
<feature type="transmembrane region" description="Helical" evidence="9">
    <location>
        <begin position="73"/>
        <end position="94"/>
    </location>
</feature>
<feature type="transmembrane region" description="Helical" evidence="9">
    <location>
        <begin position="134"/>
        <end position="157"/>
    </location>
</feature>
<dbReference type="PROSITE" id="PS50928">
    <property type="entry name" value="ABC_TM1"/>
    <property type="match status" value="1"/>
</dbReference>
<dbReference type="Pfam" id="PF00528">
    <property type="entry name" value="BPD_transp_1"/>
    <property type="match status" value="1"/>
</dbReference>
<protein>
    <submittedName>
        <fullName evidence="11">Carbohydrate ABC transporter permease</fullName>
    </submittedName>
</protein>
<dbReference type="CDD" id="cd06261">
    <property type="entry name" value="TM_PBP2"/>
    <property type="match status" value="1"/>
</dbReference>
<name>A0A7X0SR95_9BACL</name>
<evidence type="ECO:0000256" key="9">
    <source>
        <dbReference type="RuleBase" id="RU363032"/>
    </source>
</evidence>
<evidence type="ECO:0000313" key="11">
    <source>
        <dbReference type="EMBL" id="MBB6733455.1"/>
    </source>
</evidence>
<dbReference type="InterPro" id="IPR050901">
    <property type="entry name" value="BP-dep_ABC_trans_perm"/>
</dbReference>
<feature type="transmembrane region" description="Helical" evidence="9">
    <location>
        <begin position="185"/>
        <end position="206"/>
    </location>
</feature>
<proteinExistence type="inferred from homology"/>
<gene>
    <name evidence="11" type="ORF">H7C18_21250</name>
</gene>
<keyword evidence="7 9" id="KW-1133">Transmembrane helix</keyword>
<accession>A0A7X0SR95</accession>
<sequence length="274" mass="29811">MLRRSARNGFKGILLLAFALWTVIPIWMVVMTSFKTQKDTFTVPVKWFFHPTLDNYSKAFSNGDFGRYFGNSALVAVISSALAVGLGTLCAYGLTSFGMKRSGALMNFFMLGKLVPAVTMLLPMFVLINEVGLLGSYVGPVLAHTAVNLPFVVWLAISFLKDVPRELEQSALIDGCTKMQAFRKIIFPIILPGVTAAAILSMQYSWNELVFALQLTNMDTYTLPVGISRFVGSVSVDWGKSSAAATVTMMPIIVVGFFIQKYLAEGTTGGAVKG</sequence>